<reference evidence="2 3" key="1">
    <citation type="submission" date="2024-07" db="EMBL/GenBank/DDBJ databases">
        <title>Chromosome-level genome assembly of the water stick insect Ranatra chinensis (Heteroptera: Nepidae).</title>
        <authorList>
            <person name="Liu X."/>
        </authorList>
    </citation>
    <scope>NUCLEOTIDE SEQUENCE [LARGE SCALE GENOMIC DNA]</scope>
    <source>
        <strain evidence="2">Cailab_2021Rc</strain>
        <tissue evidence="2">Muscle</tissue>
    </source>
</reference>
<proteinExistence type="predicted"/>
<keyword evidence="3" id="KW-1185">Reference proteome</keyword>
<dbReference type="AlphaFoldDB" id="A0ABD0Y6F8"/>
<name>A0ABD0Y6F8_9HEMI</name>
<evidence type="ECO:0000256" key="1">
    <source>
        <dbReference type="SAM" id="MobiDB-lite"/>
    </source>
</evidence>
<accession>A0ABD0Y6F8</accession>
<feature type="compositionally biased region" description="Gly residues" evidence="1">
    <location>
        <begin position="113"/>
        <end position="130"/>
    </location>
</feature>
<dbReference type="EMBL" id="JBFDAA010000013">
    <property type="protein sequence ID" value="KAL1122970.1"/>
    <property type="molecule type" value="Genomic_DNA"/>
</dbReference>
<evidence type="ECO:0000313" key="3">
    <source>
        <dbReference type="Proteomes" id="UP001558652"/>
    </source>
</evidence>
<organism evidence="2 3">
    <name type="scientific">Ranatra chinensis</name>
    <dbReference type="NCBI Taxonomy" id="642074"/>
    <lineage>
        <taxon>Eukaryota</taxon>
        <taxon>Metazoa</taxon>
        <taxon>Ecdysozoa</taxon>
        <taxon>Arthropoda</taxon>
        <taxon>Hexapoda</taxon>
        <taxon>Insecta</taxon>
        <taxon>Pterygota</taxon>
        <taxon>Neoptera</taxon>
        <taxon>Paraneoptera</taxon>
        <taxon>Hemiptera</taxon>
        <taxon>Heteroptera</taxon>
        <taxon>Panheteroptera</taxon>
        <taxon>Nepomorpha</taxon>
        <taxon>Nepidae</taxon>
        <taxon>Ranatrinae</taxon>
        <taxon>Ranatra</taxon>
    </lineage>
</organism>
<protein>
    <submittedName>
        <fullName evidence="2">Uncharacterized protein</fullName>
    </submittedName>
</protein>
<comment type="caution">
    <text evidence="2">The sequence shown here is derived from an EMBL/GenBank/DDBJ whole genome shotgun (WGS) entry which is preliminary data.</text>
</comment>
<dbReference type="Proteomes" id="UP001558652">
    <property type="component" value="Unassembled WGS sequence"/>
</dbReference>
<gene>
    <name evidence="2" type="ORF">AAG570_003294</name>
</gene>
<evidence type="ECO:0000313" key="2">
    <source>
        <dbReference type="EMBL" id="KAL1122970.1"/>
    </source>
</evidence>
<sequence length="178" mass="18783">MSVSYCLGNYEWTEKCALKPSMGERTCACNQWCGESSLPLMIRTETHAELLGHNRSRRLLGGTALFCTILPVRISANSCQSHGVNFDPISTGEEGDQLIPVWTNKLRARDHGGGGGAATGGGGNNGGGQSQIGQHHHDSSSFDEELSCSSSLSSAASRCSSTSSYAIDNLLVFPADSV</sequence>
<feature type="region of interest" description="Disordered" evidence="1">
    <location>
        <begin position="110"/>
        <end position="144"/>
    </location>
</feature>